<keyword evidence="3" id="KW-1185">Reference proteome</keyword>
<dbReference type="Pfam" id="PF12937">
    <property type="entry name" value="F-box-like"/>
    <property type="match status" value="1"/>
</dbReference>
<evidence type="ECO:0000313" key="2">
    <source>
        <dbReference type="EMBL" id="KAL3378410.1"/>
    </source>
</evidence>
<dbReference type="CDD" id="cd09917">
    <property type="entry name" value="F-box_SF"/>
    <property type="match status" value="1"/>
</dbReference>
<accession>A0ABD2VBA9</accession>
<name>A0ABD2VBA9_9SOLN</name>
<dbReference type="InterPro" id="IPR032675">
    <property type="entry name" value="LRR_dom_sf"/>
</dbReference>
<proteinExistence type="predicted"/>
<dbReference type="Gene3D" id="3.80.10.10">
    <property type="entry name" value="Ribonuclease Inhibitor"/>
    <property type="match status" value="1"/>
</dbReference>
<dbReference type="SUPFAM" id="SSF52047">
    <property type="entry name" value="RNI-like"/>
    <property type="match status" value="1"/>
</dbReference>
<comment type="caution">
    <text evidence="2">The sequence shown here is derived from an EMBL/GenBank/DDBJ whole genome shotgun (WGS) entry which is preliminary data.</text>
</comment>
<reference evidence="2 3" key="1">
    <citation type="submission" date="2024-05" db="EMBL/GenBank/DDBJ databases">
        <title>De novo assembly of an allotetraploid wild potato.</title>
        <authorList>
            <person name="Hosaka A.J."/>
        </authorList>
    </citation>
    <scope>NUCLEOTIDE SEQUENCE [LARGE SCALE GENOMIC DNA]</scope>
    <source>
        <tissue evidence="2">Young leaves</tissue>
    </source>
</reference>
<organism evidence="2 3">
    <name type="scientific">Solanum stoloniferum</name>
    <dbReference type="NCBI Taxonomy" id="62892"/>
    <lineage>
        <taxon>Eukaryota</taxon>
        <taxon>Viridiplantae</taxon>
        <taxon>Streptophyta</taxon>
        <taxon>Embryophyta</taxon>
        <taxon>Tracheophyta</taxon>
        <taxon>Spermatophyta</taxon>
        <taxon>Magnoliopsida</taxon>
        <taxon>eudicotyledons</taxon>
        <taxon>Gunneridae</taxon>
        <taxon>Pentapetalae</taxon>
        <taxon>asterids</taxon>
        <taxon>lamiids</taxon>
        <taxon>Solanales</taxon>
        <taxon>Solanaceae</taxon>
        <taxon>Solanoideae</taxon>
        <taxon>Solaneae</taxon>
        <taxon>Solanum</taxon>
    </lineage>
</organism>
<dbReference type="SMART" id="SM00256">
    <property type="entry name" value="FBOX"/>
    <property type="match status" value="1"/>
</dbReference>
<evidence type="ECO:0000313" key="3">
    <source>
        <dbReference type="Proteomes" id="UP001627284"/>
    </source>
</evidence>
<feature type="domain" description="F-box" evidence="1">
    <location>
        <begin position="19"/>
        <end position="59"/>
    </location>
</feature>
<dbReference type="Proteomes" id="UP001627284">
    <property type="component" value="Unassembled WGS sequence"/>
</dbReference>
<evidence type="ECO:0000259" key="1">
    <source>
        <dbReference type="SMART" id="SM00256"/>
    </source>
</evidence>
<protein>
    <recommendedName>
        <fullName evidence="1">F-box domain-containing protein</fullName>
    </recommendedName>
</protein>
<dbReference type="EMBL" id="JBJKTR010000002">
    <property type="protein sequence ID" value="KAL3378410.1"/>
    <property type="molecule type" value="Genomic_DNA"/>
</dbReference>
<sequence>MKRKGIEELDDQNRPIDRLPFDLLAHIFAMLTCFKDLAQTSAVCRKWRQGVKESLGRREKLSFSGWKVDDDSTTRLVLHAYSLKELDISRSRWGCQITDRGLYQLSTAKCVSNLSSLSLWGTTGITDTGVVQLSIVLWGCRHVTENGLLALVNKCGKLESINAWGMRVTVDCFVGLLTISPALQIEPKGMLPNIAVF</sequence>
<dbReference type="InterPro" id="IPR001810">
    <property type="entry name" value="F-box_dom"/>
</dbReference>
<dbReference type="AlphaFoldDB" id="A0ABD2VBA9"/>
<gene>
    <name evidence="2" type="ORF">AABB24_004366</name>
</gene>
<dbReference type="Gene3D" id="1.20.1280.50">
    <property type="match status" value="1"/>
</dbReference>